<feature type="domain" description="Spore protein YkvP/CgeB glycosyl transferase-like" evidence="1">
    <location>
        <begin position="225"/>
        <end position="374"/>
    </location>
</feature>
<proteinExistence type="predicted"/>
<evidence type="ECO:0000313" key="2">
    <source>
        <dbReference type="EMBL" id="TFE85783.1"/>
    </source>
</evidence>
<protein>
    <submittedName>
        <fullName evidence="2">Spore maturation protein cgeB</fullName>
    </submittedName>
</protein>
<name>A0A4Y8PXA6_9BACL</name>
<evidence type="ECO:0000259" key="1">
    <source>
        <dbReference type="Pfam" id="PF13524"/>
    </source>
</evidence>
<reference evidence="2 3" key="1">
    <citation type="submission" date="2017-03" db="EMBL/GenBank/DDBJ databases">
        <title>Isolation of Levoglucosan Utilizing Bacteria.</title>
        <authorList>
            <person name="Arya A.S."/>
        </authorList>
    </citation>
    <scope>NUCLEOTIDE SEQUENCE [LARGE SCALE GENOMIC DNA]</scope>
    <source>
        <strain evidence="2 3">MEC069</strain>
    </source>
</reference>
<accession>A0A4Y8PXA6</accession>
<dbReference type="RefSeq" id="WP_134754740.1">
    <property type="nucleotide sequence ID" value="NZ_MYFO02000002.1"/>
</dbReference>
<dbReference type="Pfam" id="PF13524">
    <property type="entry name" value="Glyco_trans_1_2"/>
    <property type="match status" value="1"/>
</dbReference>
<organism evidence="2 3">
    <name type="scientific">Paenibacillus athensensis</name>
    <dbReference type="NCBI Taxonomy" id="1967502"/>
    <lineage>
        <taxon>Bacteria</taxon>
        <taxon>Bacillati</taxon>
        <taxon>Bacillota</taxon>
        <taxon>Bacilli</taxon>
        <taxon>Bacillales</taxon>
        <taxon>Paenibacillaceae</taxon>
        <taxon>Paenibacillus</taxon>
    </lineage>
</organism>
<dbReference type="InterPro" id="IPR055259">
    <property type="entry name" value="YkvP/CgeB_Glyco_trans-like"/>
</dbReference>
<dbReference type="EMBL" id="MYFO01000023">
    <property type="protein sequence ID" value="TFE85783.1"/>
    <property type="molecule type" value="Genomic_DNA"/>
</dbReference>
<dbReference type="Proteomes" id="UP000298246">
    <property type="component" value="Unassembled WGS sequence"/>
</dbReference>
<dbReference type="AlphaFoldDB" id="A0A4Y8PXA6"/>
<dbReference type="OrthoDB" id="110463at2"/>
<keyword evidence="3" id="KW-1185">Reference proteome</keyword>
<comment type="caution">
    <text evidence="2">The sequence shown here is derived from an EMBL/GenBank/DDBJ whole genome shotgun (WGS) entry which is preliminary data.</text>
</comment>
<sequence>MALSTNHRGWRRGLAAGYAHGYESGVYLGRCEAVIQQAALQRAPGGLWDVSVLFVTSGKGFPYAPIDQAIIESLRPLVRELIIGHMPGDPVQLGGPAPDIDTLVALHRPDLMLVLDGLNMPLPLVDRVRASDVRTAIWLTDDPYYSDYTIPMAPHYDFMFTLEKNCLPYYRNNGCSQAHYLPFAVQPQLFRPVPAPLSQRKEIAFIGSGYWNRIAIFDRIAPYLARRQVGITGIWWDRLKQFKLLARSIRLNTWMGPAETAQAYSGAKTVINMHRAHDDTTYNNNSRRIEAVSPNPRTFEISGCGALQVTDMREDLVQFYTPDAEIVTYASPEELVAKLDYYLKHEEERRRIALNGLLRTLRDHTYENRLSQLLCTVFGEGVQAAT</sequence>
<gene>
    <name evidence="2" type="ORF">B5M42_16450</name>
</gene>
<evidence type="ECO:0000313" key="3">
    <source>
        <dbReference type="Proteomes" id="UP000298246"/>
    </source>
</evidence>